<evidence type="ECO:0000256" key="1">
    <source>
        <dbReference type="SAM" id="MobiDB-lite"/>
    </source>
</evidence>
<protein>
    <submittedName>
        <fullName evidence="3">Uncharacterized protein</fullName>
    </submittedName>
</protein>
<keyword evidence="5" id="KW-1185">Reference proteome</keyword>
<feature type="region of interest" description="Disordered" evidence="1">
    <location>
        <begin position="304"/>
        <end position="331"/>
    </location>
</feature>
<dbReference type="STRING" id="280093.SAMN05443373_10226"/>
<evidence type="ECO:0000313" key="2">
    <source>
        <dbReference type="EMBL" id="PRZ26068.1"/>
    </source>
</evidence>
<dbReference type="RefSeq" id="WP_072939892.1">
    <property type="nucleotide sequence ID" value="NZ_PVUB01000002.1"/>
</dbReference>
<feature type="compositionally biased region" description="Basic and acidic residues" evidence="1">
    <location>
        <begin position="181"/>
        <end position="206"/>
    </location>
</feature>
<sequence length="331" mass="38233">MNYIKHLTAYFEKVSTDFELNPSHVSLYMALFQLWNVNRFQSPISISRDEVMRISKICSKATYHKCMKDIHNKGYIKYEPSYNPFRGSIVHLFNFSDDLKPVPKKERRVLKNRQAAKQVLEQALNKLQTNDETSAEQALNKQQTSTGTGTEQALVSYINNTNSINSTNDLNIINLGEQKKSDDKNFKSLEENDEKKKKLREKKEISEVQIPTRSSRSNHPEPVKSSLSHRADSRCEMRGAKEKIPPNPDELTTFFLEKNFTETEAQRFFNHFQSNGWLVGGKSKMKDWKAAARNWMLNATKFANNTKTPTTNQPKPAHLHSLTQKNYDEPL</sequence>
<evidence type="ECO:0000313" key="4">
    <source>
        <dbReference type="Proteomes" id="UP000184384"/>
    </source>
</evidence>
<evidence type="ECO:0000313" key="5">
    <source>
        <dbReference type="Proteomes" id="UP000237771"/>
    </source>
</evidence>
<feature type="compositionally biased region" description="Low complexity" evidence="1">
    <location>
        <begin position="304"/>
        <end position="316"/>
    </location>
</feature>
<gene>
    <name evidence="2" type="ORF">BC624_10226</name>
    <name evidence="3" type="ORF">SAMN05443373_10226</name>
</gene>
<dbReference type="OrthoDB" id="1442826at2"/>
<evidence type="ECO:0000313" key="3">
    <source>
        <dbReference type="EMBL" id="SHG44311.1"/>
    </source>
</evidence>
<proteinExistence type="predicted"/>
<dbReference type="AlphaFoldDB" id="A0A1M5JUT2"/>
<organism evidence="3 4">
    <name type="scientific">Flavobacterium granuli</name>
    <dbReference type="NCBI Taxonomy" id="280093"/>
    <lineage>
        <taxon>Bacteria</taxon>
        <taxon>Pseudomonadati</taxon>
        <taxon>Bacteroidota</taxon>
        <taxon>Flavobacteriia</taxon>
        <taxon>Flavobacteriales</taxon>
        <taxon>Flavobacteriaceae</taxon>
        <taxon>Flavobacterium</taxon>
    </lineage>
</organism>
<feature type="region of interest" description="Disordered" evidence="1">
    <location>
        <begin position="130"/>
        <end position="149"/>
    </location>
</feature>
<dbReference type="Proteomes" id="UP000237771">
    <property type="component" value="Unassembled WGS sequence"/>
</dbReference>
<reference evidence="2 5" key="3">
    <citation type="submission" date="2018-03" db="EMBL/GenBank/DDBJ databases">
        <title>Genomic Encyclopedia of Archaeal and Bacterial Type Strains, Phase II (KMG-II): from individual species to whole genera.</title>
        <authorList>
            <person name="Goeker M."/>
        </authorList>
    </citation>
    <scope>NUCLEOTIDE SEQUENCE [LARGE SCALE GENOMIC DNA]</scope>
    <source>
        <strain evidence="2 5">DSM 17797</strain>
    </source>
</reference>
<reference evidence="3" key="2">
    <citation type="submission" date="2016-11" db="EMBL/GenBank/DDBJ databases">
        <authorList>
            <person name="Jaros S."/>
            <person name="Januszkiewicz K."/>
            <person name="Wedrychowicz H."/>
        </authorList>
    </citation>
    <scope>NUCLEOTIDE SEQUENCE [LARGE SCALE GENOMIC DNA]</scope>
    <source>
        <strain evidence="3">DSM 19729</strain>
    </source>
</reference>
<dbReference type="EMBL" id="PVUB01000002">
    <property type="protein sequence ID" value="PRZ26068.1"/>
    <property type="molecule type" value="Genomic_DNA"/>
</dbReference>
<reference evidence="4" key="1">
    <citation type="submission" date="2016-11" db="EMBL/GenBank/DDBJ databases">
        <authorList>
            <person name="Varghese N."/>
            <person name="Submissions S."/>
        </authorList>
    </citation>
    <scope>NUCLEOTIDE SEQUENCE [LARGE SCALE GENOMIC DNA]</scope>
    <source>
        <strain evidence="4">DSM 19729</strain>
    </source>
</reference>
<feature type="region of interest" description="Disordered" evidence="1">
    <location>
        <begin position="181"/>
        <end position="234"/>
    </location>
</feature>
<accession>A0A1M5JUT2</accession>
<name>A0A1M5JUT2_9FLAO</name>
<dbReference type="Proteomes" id="UP000184384">
    <property type="component" value="Unassembled WGS sequence"/>
</dbReference>
<dbReference type="EMBL" id="FQWO01000002">
    <property type="protein sequence ID" value="SHG44311.1"/>
    <property type="molecule type" value="Genomic_DNA"/>
</dbReference>